<dbReference type="SUPFAM" id="SSF51735">
    <property type="entry name" value="NAD(P)-binding Rossmann-fold domains"/>
    <property type="match status" value="1"/>
</dbReference>
<dbReference type="Gene3D" id="3.90.180.10">
    <property type="entry name" value="Medium-chain alcohol dehydrogenases, catalytic domain"/>
    <property type="match status" value="1"/>
</dbReference>
<accession>A0ABP6Z732</accession>
<protein>
    <submittedName>
        <fullName evidence="3">Zinc-binding dehydrogenase</fullName>
    </submittedName>
</protein>
<dbReference type="Gene3D" id="3.40.50.720">
    <property type="entry name" value="NAD(P)-binding Rossmann-like Domain"/>
    <property type="match status" value="1"/>
</dbReference>
<gene>
    <name evidence="3" type="ORF">GCM10022223_12470</name>
</gene>
<dbReference type="InterPro" id="IPR013149">
    <property type="entry name" value="ADH-like_C"/>
</dbReference>
<keyword evidence="4" id="KW-1185">Reference proteome</keyword>
<evidence type="ECO:0000313" key="4">
    <source>
        <dbReference type="Proteomes" id="UP001501074"/>
    </source>
</evidence>
<dbReference type="PANTHER" id="PTHR44154">
    <property type="entry name" value="QUINONE OXIDOREDUCTASE"/>
    <property type="match status" value="1"/>
</dbReference>
<dbReference type="CDD" id="cd05289">
    <property type="entry name" value="MDR_like_2"/>
    <property type="match status" value="1"/>
</dbReference>
<dbReference type="InterPro" id="IPR013154">
    <property type="entry name" value="ADH-like_N"/>
</dbReference>
<evidence type="ECO:0000313" key="3">
    <source>
        <dbReference type="EMBL" id="GAA3598600.1"/>
    </source>
</evidence>
<dbReference type="InterPro" id="IPR011032">
    <property type="entry name" value="GroES-like_sf"/>
</dbReference>
<feature type="domain" description="Enoyl reductase (ER)" evidence="2">
    <location>
        <begin position="10"/>
        <end position="321"/>
    </location>
</feature>
<dbReference type="InterPro" id="IPR051603">
    <property type="entry name" value="Zinc-ADH_QOR/CCCR"/>
</dbReference>
<dbReference type="Proteomes" id="UP001501074">
    <property type="component" value="Unassembled WGS sequence"/>
</dbReference>
<dbReference type="InterPro" id="IPR036291">
    <property type="entry name" value="NAD(P)-bd_dom_sf"/>
</dbReference>
<name>A0ABP6Z732_9ACTN</name>
<evidence type="ECO:0000256" key="1">
    <source>
        <dbReference type="ARBA" id="ARBA00022857"/>
    </source>
</evidence>
<evidence type="ECO:0000259" key="2">
    <source>
        <dbReference type="SMART" id="SM00829"/>
    </source>
</evidence>
<dbReference type="SUPFAM" id="SSF50129">
    <property type="entry name" value="GroES-like"/>
    <property type="match status" value="1"/>
</dbReference>
<sequence>MKALVATGYGPPEQLSIAQLPVPEPGPGQVLVKIAASSLNPTDAIVVQGGFRELVELAFPYVPGNDFAGRVIEIGAGVTRFAVGDEIFGLSMPRQLDFVADDNRPSLSTGGLAEYAVVEADTPLLALRPASVPAVQAAALGVVGSTALGLMKLGEIKPGYRVLVIGATGGVGTAVIPLLAAAQAQIVATSSTPAGAQILRELGAGEVIGHAPEGYPSDVDVVFNLALYPQALPSAARALKPGGRFVSIIFPEPTPELLGRDDVSLRYYLDPDGRFGTMDDVARAAEKGELSARIAHRFTLDEAVTAAVTYVREKNVGKIVVTM</sequence>
<comment type="caution">
    <text evidence="3">The sequence shown here is derived from an EMBL/GenBank/DDBJ whole genome shotgun (WGS) entry which is preliminary data.</text>
</comment>
<organism evidence="3 4">
    <name type="scientific">Kineosporia mesophila</name>
    <dbReference type="NCBI Taxonomy" id="566012"/>
    <lineage>
        <taxon>Bacteria</taxon>
        <taxon>Bacillati</taxon>
        <taxon>Actinomycetota</taxon>
        <taxon>Actinomycetes</taxon>
        <taxon>Kineosporiales</taxon>
        <taxon>Kineosporiaceae</taxon>
        <taxon>Kineosporia</taxon>
    </lineage>
</organism>
<dbReference type="PANTHER" id="PTHR44154:SF1">
    <property type="entry name" value="QUINONE OXIDOREDUCTASE"/>
    <property type="match status" value="1"/>
</dbReference>
<reference evidence="4" key="1">
    <citation type="journal article" date="2019" name="Int. J. Syst. Evol. Microbiol.">
        <title>The Global Catalogue of Microorganisms (GCM) 10K type strain sequencing project: providing services to taxonomists for standard genome sequencing and annotation.</title>
        <authorList>
            <consortium name="The Broad Institute Genomics Platform"/>
            <consortium name="The Broad Institute Genome Sequencing Center for Infectious Disease"/>
            <person name="Wu L."/>
            <person name="Ma J."/>
        </authorList>
    </citation>
    <scope>NUCLEOTIDE SEQUENCE [LARGE SCALE GENOMIC DNA]</scope>
    <source>
        <strain evidence="4">JCM 16902</strain>
    </source>
</reference>
<proteinExistence type="predicted"/>
<dbReference type="Pfam" id="PF00107">
    <property type="entry name" value="ADH_zinc_N"/>
    <property type="match status" value="1"/>
</dbReference>
<dbReference type="RefSeq" id="WP_231485995.1">
    <property type="nucleotide sequence ID" value="NZ_BAAAZO010000002.1"/>
</dbReference>
<dbReference type="SMART" id="SM00829">
    <property type="entry name" value="PKS_ER"/>
    <property type="match status" value="1"/>
</dbReference>
<dbReference type="Pfam" id="PF08240">
    <property type="entry name" value="ADH_N"/>
    <property type="match status" value="1"/>
</dbReference>
<dbReference type="EMBL" id="BAAAZO010000002">
    <property type="protein sequence ID" value="GAA3598600.1"/>
    <property type="molecule type" value="Genomic_DNA"/>
</dbReference>
<keyword evidence="1" id="KW-0521">NADP</keyword>
<dbReference type="InterPro" id="IPR020843">
    <property type="entry name" value="ER"/>
</dbReference>